<dbReference type="EMBL" id="JAXCGZ010020876">
    <property type="protein sequence ID" value="KAK7063324.1"/>
    <property type="molecule type" value="Genomic_DNA"/>
</dbReference>
<organism evidence="1 2">
    <name type="scientific">Halocaridina rubra</name>
    <name type="common">Hawaiian red shrimp</name>
    <dbReference type="NCBI Taxonomy" id="373956"/>
    <lineage>
        <taxon>Eukaryota</taxon>
        <taxon>Metazoa</taxon>
        <taxon>Ecdysozoa</taxon>
        <taxon>Arthropoda</taxon>
        <taxon>Crustacea</taxon>
        <taxon>Multicrustacea</taxon>
        <taxon>Malacostraca</taxon>
        <taxon>Eumalacostraca</taxon>
        <taxon>Eucarida</taxon>
        <taxon>Decapoda</taxon>
        <taxon>Pleocyemata</taxon>
        <taxon>Caridea</taxon>
        <taxon>Atyoidea</taxon>
        <taxon>Atyidae</taxon>
        <taxon>Halocaridina</taxon>
    </lineage>
</organism>
<reference evidence="1 2" key="1">
    <citation type="submission" date="2023-11" db="EMBL/GenBank/DDBJ databases">
        <title>Halocaridina rubra genome assembly.</title>
        <authorList>
            <person name="Smith C."/>
        </authorList>
    </citation>
    <scope>NUCLEOTIDE SEQUENCE [LARGE SCALE GENOMIC DNA]</scope>
    <source>
        <strain evidence="1">EP-1</strain>
        <tissue evidence="1">Whole</tissue>
    </source>
</reference>
<dbReference type="AlphaFoldDB" id="A0AAN9A0B4"/>
<accession>A0AAN9A0B4</accession>
<protein>
    <submittedName>
        <fullName evidence="1">Uncharacterized protein</fullName>
    </submittedName>
</protein>
<comment type="caution">
    <text evidence="1">The sequence shown here is derived from an EMBL/GenBank/DDBJ whole genome shotgun (WGS) entry which is preliminary data.</text>
</comment>
<evidence type="ECO:0000313" key="1">
    <source>
        <dbReference type="EMBL" id="KAK7063324.1"/>
    </source>
</evidence>
<keyword evidence="2" id="KW-1185">Reference proteome</keyword>
<name>A0AAN9A0B4_HALRR</name>
<evidence type="ECO:0000313" key="2">
    <source>
        <dbReference type="Proteomes" id="UP001381693"/>
    </source>
</evidence>
<dbReference type="Proteomes" id="UP001381693">
    <property type="component" value="Unassembled WGS sequence"/>
</dbReference>
<sequence>MVSPSLGGRGLFASLSVRGDGRRGRKKPCLSVFSEYLENDHRKLFEAGGRLSPMQATGLSTKQHGDPARLLASLRGLLLPARLWPVTRAERSILYLFPNISSNNSKCIDDMFRSANVTGGRSAMSLSWVGPVYGVGSYSNSSPCQQHIQQWGLSGRREQQQLSNGAAKAAGCFPANVDDAIIQPNHRLFPSLPSVPPHALSVLPSTVAFM</sequence>
<proteinExistence type="predicted"/>
<gene>
    <name evidence="1" type="ORF">SK128_016048</name>
</gene>